<dbReference type="InterPro" id="IPR013762">
    <property type="entry name" value="Integrase-like_cat_sf"/>
</dbReference>
<keyword evidence="3" id="KW-1185">Reference proteome</keyword>
<gene>
    <name evidence="2" type="ORF">JK361_33425</name>
</gene>
<reference evidence="2 3" key="1">
    <citation type="submission" date="2021-01" db="EMBL/GenBank/DDBJ databases">
        <title>WGS of actinomycetes isolated from Thailand.</title>
        <authorList>
            <person name="Thawai C."/>
        </authorList>
    </citation>
    <scope>NUCLEOTIDE SEQUENCE [LARGE SCALE GENOMIC DNA]</scope>
    <source>
        <strain evidence="2 3">CH5-8</strain>
    </source>
</reference>
<dbReference type="EMBL" id="JAERRH010000019">
    <property type="protein sequence ID" value="MBL1109426.1"/>
    <property type="molecule type" value="Genomic_DNA"/>
</dbReference>
<protein>
    <submittedName>
        <fullName evidence="2">Site-specific integrase</fullName>
    </submittedName>
</protein>
<proteinExistence type="predicted"/>
<evidence type="ECO:0000313" key="3">
    <source>
        <dbReference type="Proteomes" id="UP000621386"/>
    </source>
</evidence>
<dbReference type="Gene3D" id="1.10.443.10">
    <property type="entry name" value="Intergrase catalytic core"/>
    <property type="match status" value="1"/>
</dbReference>
<evidence type="ECO:0000256" key="1">
    <source>
        <dbReference type="ARBA" id="ARBA00023172"/>
    </source>
</evidence>
<comment type="caution">
    <text evidence="2">The sequence shown here is derived from an EMBL/GenBank/DDBJ whole genome shotgun (WGS) entry which is preliminary data.</text>
</comment>
<name>A0ABS1PAK9_9ACTN</name>
<dbReference type="InterPro" id="IPR011010">
    <property type="entry name" value="DNA_brk_join_enz"/>
</dbReference>
<dbReference type="SUPFAM" id="SSF56349">
    <property type="entry name" value="DNA breaking-rejoining enzymes"/>
    <property type="match status" value="1"/>
</dbReference>
<organism evidence="2 3">
    <name type="scientific">Streptomyces musisoli</name>
    <dbReference type="NCBI Taxonomy" id="2802280"/>
    <lineage>
        <taxon>Bacteria</taxon>
        <taxon>Bacillati</taxon>
        <taxon>Actinomycetota</taxon>
        <taxon>Actinomycetes</taxon>
        <taxon>Kitasatosporales</taxon>
        <taxon>Streptomycetaceae</taxon>
        <taxon>Streptomyces</taxon>
    </lineage>
</organism>
<evidence type="ECO:0000313" key="2">
    <source>
        <dbReference type="EMBL" id="MBL1109426.1"/>
    </source>
</evidence>
<sequence>MLRSIFRALKQEQLIFRNPTAGIQASAGVHLPLPLPSDRLAGVLDRLDGSASRLIVGLVAIHAVRAVEVARLDLADADLARRTLAVHRGEHTHTVYLDDLSTHLVADWLRERRRRWPQAANPHLIITSHSYRHPASPQLSYCALRAAFDQIGLLPRQVWADRILYEARETADPVHLVRLFGIHPNIAVKYVHAAHPDKALPRIR</sequence>
<dbReference type="Proteomes" id="UP000621386">
    <property type="component" value="Unassembled WGS sequence"/>
</dbReference>
<accession>A0ABS1PAK9</accession>
<keyword evidence="1" id="KW-0233">DNA recombination</keyword>